<accession>A0AAV4QQC6</accession>
<evidence type="ECO:0000313" key="1">
    <source>
        <dbReference type="EMBL" id="GIY12263.1"/>
    </source>
</evidence>
<organism evidence="1 2">
    <name type="scientific">Caerostris extrusa</name>
    <name type="common">Bark spider</name>
    <name type="synonym">Caerostris bankana</name>
    <dbReference type="NCBI Taxonomy" id="172846"/>
    <lineage>
        <taxon>Eukaryota</taxon>
        <taxon>Metazoa</taxon>
        <taxon>Ecdysozoa</taxon>
        <taxon>Arthropoda</taxon>
        <taxon>Chelicerata</taxon>
        <taxon>Arachnida</taxon>
        <taxon>Araneae</taxon>
        <taxon>Araneomorphae</taxon>
        <taxon>Entelegynae</taxon>
        <taxon>Araneoidea</taxon>
        <taxon>Araneidae</taxon>
        <taxon>Caerostris</taxon>
    </lineage>
</organism>
<reference evidence="1 2" key="1">
    <citation type="submission" date="2021-06" db="EMBL/GenBank/DDBJ databases">
        <title>Caerostris extrusa draft genome.</title>
        <authorList>
            <person name="Kono N."/>
            <person name="Arakawa K."/>
        </authorList>
    </citation>
    <scope>NUCLEOTIDE SEQUENCE [LARGE SCALE GENOMIC DNA]</scope>
</reference>
<protein>
    <submittedName>
        <fullName evidence="1">Uncharacterized protein</fullName>
    </submittedName>
</protein>
<gene>
    <name evidence="1" type="ORF">CEXT_59621</name>
</gene>
<keyword evidence="2" id="KW-1185">Reference proteome</keyword>
<sequence length="105" mass="12255">MIYTQCLFHTKPPNELCKFEVKKRRSHLFKTVEYSAPSQGIMKTGIAFFSRKIVFPKQSFSKLRKRKRAEKQNSTFSAFFAAFLPVRRYNSRVNGGSLFTNEHPS</sequence>
<evidence type="ECO:0000313" key="2">
    <source>
        <dbReference type="Proteomes" id="UP001054945"/>
    </source>
</evidence>
<dbReference type="AlphaFoldDB" id="A0AAV4QQC6"/>
<name>A0AAV4QQC6_CAEEX</name>
<proteinExistence type="predicted"/>
<dbReference type="Proteomes" id="UP001054945">
    <property type="component" value="Unassembled WGS sequence"/>
</dbReference>
<dbReference type="EMBL" id="BPLR01006764">
    <property type="protein sequence ID" value="GIY12263.1"/>
    <property type="molecule type" value="Genomic_DNA"/>
</dbReference>
<comment type="caution">
    <text evidence="1">The sequence shown here is derived from an EMBL/GenBank/DDBJ whole genome shotgun (WGS) entry which is preliminary data.</text>
</comment>